<keyword evidence="4" id="KW-0597">Phosphoprotein</keyword>
<dbReference type="Gene3D" id="3.30.1490.140">
    <property type="entry name" value="Amyloidogenic glycoprotein, copper-binding domain"/>
    <property type="match status" value="1"/>
</dbReference>
<dbReference type="InterPro" id="IPR036176">
    <property type="entry name" value="E2_sf"/>
</dbReference>
<evidence type="ECO:0000313" key="26">
    <source>
        <dbReference type="EMBL" id="KFO30048.1"/>
    </source>
</evidence>
<dbReference type="Proteomes" id="UP000028990">
    <property type="component" value="Unassembled WGS sequence"/>
</dbReference>
<dbReference type="GO" id="GO:0007409">
    <property type="term" value="P:axonogenesis"/>
    <property type="evidence" value="ECO:0007669"/>
    <property type="project" value="TreeGrafter"/>
</dbReference>
<dbReference type="Pfam" id="PF12924">
    <property type="entry name" value="APP_Cu_bd"/>
    <property type="match status" value="1"/>
</dbReference>
<dbReference type="GO" id="GO:0008201">
    <property type="term" value="F:heparin binding"/>
    <property type="evidence" value="ECO:0007669"/>
    <property type="project" value="UniProtKB-UniRule"/>
</dbReference>
<dbReference type="FunFam" id="2.60.40.10:FF:000896">
    <property type="entry name" value="kin of IRRE-like protein 2 isoform X2"/>
    <property type="match status" value="1"/>
</dbReference>
<dbReference type="InterPro" id="IPR036454">
    <property type="entry name" value="Amyloid_glyco_heparin-bd_sf"/>
</dbReference>
<dbReference type="InterPro" id="IPR008154">
    <property type="entry name" value="Amyloid_glyco_extra"/>
</dbReference>
<comment type="function">
    <text evidence="15">May regulate basal insulin secretion.</text>
</comment>
<evidence type="ECO:0000256" key="10">
    <source>
        <dbReference type="ARBA" id="ARBA00023008"/>
    </source>
</evidence>
<evidence type="ECO:0000256" key="20">
    <source>
        <dbReference type="SAM" id="MobiDB-lite"/>
    </source>
</evidence>
<dbReference type="GO" id="GO:0031695">
    <property type="term" value="F:alpha-2B adrenergic receptor binding"/>
    <property type="evidence" value="ECO:0007669"/>
    <property type="project" value="TreeGrafter"/>
</dbReference>
<evidence type="ECO:0000256" key="19">
    <source>
        <dbReference type="PROSITE-ProRule" id="PRU01217"/>
    </source>
</evidence>
<dbReference type="InterPro" id="IPR011178">
    <property type="entry name" value="Amyloid_glyco_Cu-bd"/>
</dbReference>
<keyword evidence="9 21" id="KW-1133">Transmembrane helix</keyword>
<feature type="compositionally biased region" description="Basic and acidic residues" evidence="20">
    <location>
        <begin position="1099"/>
        <end position="1114"/>
    </location>
</feature>
<proteinExistence type="inferred from homology"/>
<feature type="compositionally biased region" description="Basic and acidic residues" evidence="20">
    <location>
        <begin position="567"/>
        <end position="582"/>
    </location>
</feature>
<keyword evidence="10" id="KW-0186">Copper</keyword>
<dbReference type="FunFam" id="1.20.120.770:FF:000001">
    <property type="entry name" value="Amyloid beta A4 protein-like isoform 1"/>
    <property type="match status" value="1"/>
</dbReference>
<dbReference type="InterPro" id="IPR019543">
    <property type="entry name" value="APP_amyloid_C"/>
</dbReference>
<dbReference type="STRING" id="885580.ENSFDAP00000020448"/>
<dbReference type="GO" id="GO:0031696">
    <property type="term" value="F:alpha-2C adrenergic receptor binding"/>
    <property type="evidence" value="ECO:0007669"/>
    <property type="project" value="TreeGrafter"/>
</dbReference>
<evidence type="ECO:0000256" key="9">
    <source>
        <dbReference type="ARBA" id="ARBA00022989"/>
    </source>
</evidence>
<dbReference type="PANTHER" id="PTHR23103:SF13">
    <property type="entry name" value="AMYLOID BETA PRECURSOR LIKE PROTEIN 1"/>
    <property type="match status" value="1"/>
</dbReference>
<comment type="caution">
    <text evidence="19">Lacks conserved residue(s) required for the propagation of feature annotation.</text>
</comment>
<evidence type="ECO:0000256" key="1">
    <source>
        <dbReference type="ARBA" id="ARBA00004251"/>
    </source>
</evidence>
<dbReference type="FunFam" id="2.60.40.10:FF:000077">
    <property type="entry name" value="Kirre like nephrin family adhesion molecule 3"/>
    <property type="match status" value="1"/>
</dbReference>
<evidence type="ECO:0000259" key="24">
    <source>
        <dbReference type="PROSITE" id="PS51869"/>
    </source>
</evidence>
<evidence type="ECO:0000256" key="17">
    <source>
        <dbReference type="ARBA" id="ARBA00074375"/>
    </source>
</evidence>
<comment type="subunit">
    <text evidence="16">Homodimer. Interacts with NPHS2/podocin (via the C-terminus). Interacts with NPHS1 (via the Ig-like domains). Interacts with FYN.</text>
</comment>
<dbReference type="PRINTS" id="PR00203">
    <property type="entry name" value="AMYLOIDA4"/>
</dbReference>
<name>A0A091DHR4_FUKDA</name>
<keyword evidence="14" id="KW-0393">Immunoglobulin domain</keyword>
<dbReference type="SMART" id="SM00408">
    <property type="entry name" value="IGc2"/>
    <property type="match status" value="3"/>
</dbReference>
<feature type="domain" description="Ig-like" evidence="23">
    <location>
        <begin position="223"/>
        <end position="304"/>
    </location>
</feature>
<dbReference type="InterPro" id="IPR013783">
    <property type="entry name" value="Ig-like_fold"/>
</dbReference>
<evidence type="ECO:0000313" key="27">
    <source>
        <dbReference type="Proteomes" id="UP000028990"/>
    </source>
</evidence>
<evidence type="ECO:0000256" key="21">
    <source>
        <dbReference type="SAM" id="Phobius"/>
    </source>
</evidence>
<evidence type="ECO:0000256" key="11">
    <source>
        <dbReference type="ARBA" id="ARBA00023136"/>
    </source>
</evidence>
<evidence type="ECO:0000256" key="18">
    <source>
        <dbReference type="ARBA" id="ARBA00082443"/>
    </source>
</evidence>
<dbReference type="GO" id="GO:0031694">
    <property type="term" value="F:alpha-2A adrenergic receptor binding"/>
    <property type="evidence" value="ECO:0007669"/>
    <property type="project" value="TreeGrafter"/>
</dbReference>
<keyword evidence="7 22" id="KW-0732">Signal</keyword>
<dbReference type="CDD" id="cd21708">
    <property type="entry name" value="JMTM_APLP1"/>
    <property type="match status" value="1"/>
</dbReference>
<feature type="domain" description="Ig-like" evidence="23">
    <location>
        <begin position="120"/>
        <end position="219"/>
    </location>
</feature>
<feature type="region of interest" description="GFLD subdomain" evidence="19">
    <location>
        <begin position="644"/>
        <end position="740"/>
    </location>
</feature>
<feature type="disulfide bond" evidence="19">
    <location>
        <begin position="775"/>
        <end position="803"/>
    </location>
</feature>
<dbReference type="InterPro" id="IPR013162">
    <property type="entry name" value="CD80_C2-set"/>
</dbReference>
<dbReference type="GO" id="GO:0046914">
    <property type="term" value="F:transition metal ion binding"/>
    <property type="evidence" value="ECO:0007669"/>
    <property type="project" value="InterPro"/>
</dbReference>
<feature type="signal peptide" evidence="22">
    <location>
        <begin position="1"/>
        <end position="17"/>
    </location>
</feature>
<dbReference type="PROSITE" id="PS50835">
    <property type="entry name" value="IG_LIKE"/>
    <property type="match status" value="4"/>
</dbReference>
<dbReference type="InterPro" id="IPR036179">
    <property type="entry name" value="Ig-like_dom_sf"/>
</dbReference>
<dbReference type="GO" id="GO:0005794">
    <property type="term" value="C:Golgi apparatus"/>
    <property type="evidence" value="ECO:0007669"/>
    <property type="project" value="TreeGrafter"/>
</dbReference>
<keyword evidence="3" id="KW-1003">Cell membrane</keyword>
<feature type="region of interest" description="Disordered" evidence="20">
    <location>
        <begin position="1088"/>
        <end position="1143"/>
    </location>
</feature>
<keyword evidence="8" id="KW-0677">Repeat</keyword>
<dbReference type="Pfam" id="PF12925">
    <property type="entry name" value="APP_E2"/>
    <property type="match status" value="1"/>
</dbReference>
<dbReference type="PROSITE" id="PS00320">
    <property type="entry name" value="APP_INTRA"/>
    <property type="match status" value="1"/>
</dbReference>
<dbReference type="InterPro" id="IPR015849">
    <property type="entry name" value="Amyloid_glyco_heparin-bd"/>
</dbReference>
<sequence length="1245" mass="135506">MLVAALLILLFCYRGRAGLWPHFLKQPEDLVVVLGEEAWLPCALGSYRGLVQWTKDGLALGGERDLPGWSRYWISGDAVSGQHDLHIRPVELEDEALYECQATQAGLRSRPAQLHVLVPPEAPQVLGGPSVSLVAGVPSNLTCRSRGKARPNPELLWLRDGVQLDGTAFPQILLKEGTTGSVESTLFLTPSSHDDGATLVCRARSQALPTGRDTAITLTLQYPPVVTLSAEPQTVQEGEKVTFLCQATAQPPVTGYRWAKGGSPVFGARGPRLEIVADASFLTEPVSCEVSNAVGSANRSTALDVLFGPILQAKPEAISVDMGEDASFSCAWRGNPLPRITWTRRGGTQVLSSRPTLRLASVGPEDAGDYVCRAEPGRSGLGGGAAEARLTVNAPPVVTALHSAPALLTGPARVQCLVFASPAPEAVVWSWDEGFLEAGSRGRFLVETFPAPEGLGGQGPGLISVLHISGTQESDFSRGFNCSARNRLGEAGTRVHLGRRDLLPTVRIVAGVAAAATTLLMIITGVALCCWRHSKSSFSKQKNMVRIPGSSDASSSRGPGEEETGSSEDRGPIAPSDHSDLVLDEKEALETKDPTNGYYKVRGVSVSLSLGEAPGGGLFLPPPSPLRLPGTPTFYDFNPHLDMAPGSAQVAGLCGLPTLHRDLRTGRWEPDPQRSQRCLRDPQRVLEYCRQMYPELHITRVEQAAPAIPMEHWCGGTRSGRCAHLHHQVVPFRCLPGEFVSEALLVPEGCRFLHQERMDQCESLTRRHEEAQEACSSQGLILHGSGMLLPCGEDRFRGVEYVCCPPPVTSNPPGTAVGDPSTRSWPPGGRAEGGEDEEEEESFLQPVDDYFVEPPQAEEEEEERVPLPSSHTSAAISKVTPTPRPTDGVDVYFGMPGEISEHEGFLRAKMDLEERRMRQINEVMREWAMADNQSKNLPKADRQALNEHFQSILQTLEEQVSGERQRLVETHATRVIALINDQRRAALEGFLAALQGDPPQAERVLVALRRYLRAEQKEQRHTLRHYQHVAAVDPEKAQQMRFQVQTHLQVIEERMNQSLGLLDQNPHLAQELRPQIQELLRSEHLGPNELEAATPGGNSEDKGGLQPPDSKDESPVTLPKGSTEQDAASSGKEKTSSLEPYELKVNASVPRGFPFRSSEIQRDELAPGGTGVSREAVSGLLIMGAGGASLIVLAMLLLRRKKPYGAISHGVVEVDPMLSLEEQQLRELQRHGYENPTYRFLEGRP</sequence>
<feature type="domain" description="E2" evidence="25">
    <location>
        <begin position="888"/>
        <end position="1079"/>
    </location>
</feature>
<evidence type="ECO:0000256" key="12">
    <source>
        <dbReference type="ARBA" id="ARBA00023157"/>
    </source>
</evidence>
<evidence type="ECO:0000256" key="16">
    <source>
        <dbReference type="ARBA" id="ARBA00062051"/>
    </source>
</evidence>
<evidence type="ECO:0000256" key="22">
    <source>
        <dbReference type="SAM" id="SignalP"/>
    </source>
</evidence>
<feature type="region of interest" description="CuBD subdomain" evidence="19">
    <location>
        <begin position="748"/>
        <end position="806"/>
    </location>
</feature>
<dbReference type="SUPFAM" id="SSF89811">
    <property type="entry name" value="Amyloid beta a4 protein copper binding domain (domain 2)"/>
    <property type="match status" value="1"/>
</dbReference>
<dbReference type="AlphaFoldDB" id="A0A091DHR4"/>
<evidence type="ECO:0000256" key="14">
    <source>
        <dbReference type="ARBA" id="ARBA00023319"/>
    </source>
</evidence>
<dbReference type="PROSITE" id="PS00319">
    <property type="entry name" value="APP_CUBD"/>
    <property type="match status" value="1"/>
</dbReference>
<evidence type="ECO:0000256" key="15">
    <source>
        <dbReference type="ARBA" id="ARBA00053990"/>
    </source>
</evidence>
<feature type="chain" id="PRO_5001873367" description="Kin of IRRE-like protein 2" evidence="22">
    <location>
        <begin position="18"/>
        <end position="1245"/>
    </location>
</feature>
<evidence type="ECO:0000256" key="5">
    <source>
        <dbReference type="ARBA" id="ARBA00022692"/>
    </source>
</evidence>
<gene>
    <name evidence="26" type="ORF">H920_08558</name>
</gene>
<organism evidence="26 27">
    <name type="scientific">Fukomys damarensis</name>
    <name type="common">Damaraland mole rat</name>
    <name type="synonym">Cryptomys damarensis</name>
    <dbReference type="NCBI Taxonomy" id="885580"/>
    <lineage>
        <taxon>Eukaryota</taxon>
        <taxon>Metazoa</taxon>
        <taxon>Chordata</taxon>
        <taxon>Craniata</taxon>
        <taxon>Vertebrata</taxon>
        <taxon>Euteleostomi</taxon>
        <taxon>Mammalia</taxon>
        <taxon>Eutheria</taxon>
        <taxon>Euarchontoglires</taxon>
        <taxon>Glires</taxon>
        <taxon>Rodentia</taxon>
        <taxon>Hystricomorpha</taxon>
        <taxon>Bathyergidae</taxon>
        <taxon>Fukomys</taxon>
    </lineage>
</organism>
<dbReference type="SUPFAM" id="SSF109843">
    <property type="entry name" value="CAPPD, an extracellular domain of amyloid beta A4 protein"/>
    <property type="match status" value="1"/>
</dbReference>
<dbReference type="Gene3D" id="3.90.570.10">
    <property type="entry name" value="Amyloidogenic glycoprotein, heparin-binding domain"/>
    <property type="match status" value="1"/>
</dbReference>
<comment type="similarity">
    <text evidence="19">Belongs to the APP family.</text>
</comment>
<dbReference type="FunFam" id="2.60.40.10:FF:000103">
    <property type="entry name" value="Kirre like nephrin family adhesion molecule 3"/>
    <property type="match status" value="1"/>
</dbReference>
<evidence type="ECO:0000259" key="25">
    <source>
        <dbReference type="PROSITE" id="PS51870"/>
    </source>
</evidence>
<dbReference type="InterPro" id="IPR019744">
    <property type="entry name" value="APP_CUBD_CS"/>
</dbReference>
<feature type="transmembrane region" description="Helical" evidence="21">
    <location>
        <begin position="1176"/>
        <end position="1198"/>
    </location>
</feature>
<feature type="region of interest" description="Disordered" evidence="20">
    <location>
        <begin position="808"/>
        <end position="883"/>
    </location>
</feature>
<accession>A0A091DHR4</accession>
<dbReference type="Pfam" id="PF07679">
    <property type="entry name" value="I-set"/>
    <property type="match status" value="1"/>
</dbReference>
<dbReference type="Pfam" id="PF08205">
    <property type="entry name" value="C2-set_2"/>
    <property type="match status" value="1"/>
</dbReference>
<dbReference type="PROSITE" id="PS51869">
    <property type="entry name" value="APP_E1"/>
    <property type="match status" value="1"/>
</dbReference>
<dbReference type="InterPro" id="IPR007110">
    <property type="entry name" value="Ig-like_dom"/>
</dbReference>
<dbReference type="Gene3D" id="1.20.120.770">
    <property type="entry name" value="Amyloid precursor protein, E2 domain"/>
    <property type="match status" value="1"/>
</dbReference>
<comment type="similarity">
    <text evidence="2">Belongs to the immunoglobulin superfamily.</text>
</comment>
<feature type="disulfide bond" evidence="19">
    <location>
        <begin position="761"/>
        <end position="791"/>
    </location>
</feature>
<dbReference type="InterPro" id="IPR024329">
    <property type="entry name" value="Amyloid_glyco_E2_domain"/>
</dbReference>
<evidence type="ECO:0000256" key="6">
    <source>
        <dbReference type="ARBA" id="ARBA00022723"/>
    </source>
</evidence>
<evidence type="ECO:0000256" key="13">
    <source>
        <dbReference type="ARBA" id="ARBA00023180"/>
    </source>
</evidence>
<dbReference type="Pfam" id="PF13927">
    <property type="entry name" value="Ig_3"/>
    <property type="match status" value="2"/>
</dbReference>
<dbReference type="GO" id="GO:0005886">
    <property type="term" value="C:plasma membrane"/>
    <property type="evidence" value="ECO:0007669"/>
    <property type="project" value="UniProtKB-SubCell"/>
</dbReference>
<keyword evidence="11 21" id="KW-0472">Membrane</keyword>
<evidence type="ECO:0000256" key="7">
    <source>
        <dbReference type="ARBA" id="ARBA00022729"/>
    </source>
</evidence>
<keyword evidence="5 21" id="KW-0812">Transmembrane</keyword>
<feature type="region of interest" description="Disordered" evidence="20">
    <location>
        <begin position="542"/>
        <end position="582"/>
    </location>
</feature>
<dbReference type="Pfam" id="PF02177">
    <property type="entry name" value="APP_N"/>
    <property type="match status" value="1"/>
</dbReference>
<dbReference type="InterPro" id="IPR003598">
    <property type="entry name" value="Ig_sub2"/>
</dbReference>
<evidence type="ECO:0000256" key="3">
    <source>
        <dbReference type="ARBA" id="ARBA00022475"/>
    </source>
</evidence>
<evidence type="ECO:0000259" key="23">
    <source>
        <dbReference type="PROSITE" id="PS50835"/>
    </source>
</evidence>
<dbReference type="PANTHER" id="PTHR23103">
    <property type="entry name" value="ALZHEIMER'S DISEASE BETA-AMYLOID RELATED"/>
    <property type="match status" value="1"/>
</dbReference>
<dbReference type="PROSITE" id="PS51870">
    <property type="entry name" value="APP_E2"/>
    <property type="match status" value="1"/>
</dbReference>
<dbReference type="eggNOG" id="KOG3510">
    <property type="taxonomic scope" value="Eukaryota"/>
</dbReference>
<dbReference type="SMART" id="SM00006">
    <property type="entry name" value="A4_EXTRA"/>
    <property type="match status" value="1"/>
</dbReference>
<evidence type="ECO:0000256" key="2">
    <source>
        <dbReference type="ARBA" id="ARBA00008637"/>
    </source>
</evidence>
<dbReference type="SUPFAM" id="SSF48726">
    <property type="entry name" value="Immunoglobulin"/>
    <property type="match status" value="5"/>
</dbReference>
<keyword evidence="6" id="KW-0479">Metal-binding</keyword>
<dbReference type="GO" id="GO:0007417">
    <property type="term" value="P:central nervous system development"/>
    <property type="evidence" value="ECO:0007669"/>
    <property type="project" value="TreeGrafter"/>
</dbReference>
<dbReference type="InterPro" id="IPR003599">
    <property type="entry name" value="Ig_sub"/>
</dbReference>
<dbReference type="Pfam" id="PF10515">
    <property type="entry name" value="APP_amyloid"/>
    <property type="match status" value="1"/>
</dbReference>
<feature type="domain" description="Ig-like" evidence="23">
    <location>
        <begin position="21"/>
        <end position="115"/>
    </location>
</feature>
<protein>
    <recommendedName>
        <fullName evidence="17">Kin of IRRE-like protein 2</fullName>
    </recommendedName>
    <alternativeName>
        <fullName evidence="18">Kin of irregular chiasm-like protein 2</fullName>
    </alternativeName>
</protein>
<dbReference type="InterPro" id="IPR008155">
    <property type="entry name" value="Amyloid_glyco"/>
</dbReference>
<evidence type="ECO:0000256" key="8">
    <source>
        <dbReference type="ARBA" id="ARBA00022737"/>
    </source>
</evidence>
<dbReference type="EMBL" id="KN122516">
    <property type="protein sequence ID" value="KFO30048.1"/>
    <property type="molecule type" value="Genomic_DNA"/>
</dbReference>
<feature type="domain" description="E1" evidence="24">
    <location>
        <begin position="644"/>
        <end position="806"/>
    </location>
</feature>
<dbReference type="Gene3D" id="2.60.40.10">
    <property type="entry name" value="Immunoglobulins"/>
    <property type="match status" value="5"/>
</dbReference>
<keyword evidence="12 19" id="KW-1015">Disulfide bond</keyword>
<dbReference type="InterPro" id="IPR019745">
    <property type="entry name" value="Amyloid_glyco_intracell_CS"/>
</dbReference>
<feature type="disulfide bond" evidence="19">
    <location>
        <begin position="750"/>
        <end position="804"/>
    </location>
</feature>
<dbReference type="InterPro" id="IPR036669">
    <property type="entry name" value="Amyloid_Cu-bd_sf"/>
</dbReference>
<evidence type="ECO:0000256" key="4">
    <source>
        <dbReference type="ARBA" id="ARBA00022553"/>
    </source>
</evidence>
<keyword evidence="27" id="KW-1185">Reference proteome</keyword>
<reference evidence="26 27" key="1">
    <citation type="submission" date="2013-11" db="EMBL/GenBank/DDBJ databases">
        <title>The Damaraland mole rat (Fukomys damarensis) genome and evolution of African mole rats.</title>
        <authorList>
            <person name="Gladyshev V.N."/>
            <person name="Fang X."/>
        </authorList>
    </citation>
    <scope>NUCLEOTIDE SEQUENCE [LARGE SCALE GENOMIC DNA]</scope>
    <source>
        <tissue evidence="26">Liver</tissue>
    </source>
</reference>
<comment type="subcellular location">
    <subcellularLocation>
        <location evidence="1">Cell membrane</location>
        <topology evidence="1">Single-pass type I membrane protein</topology>
    </subcellularLocation>
</comment>
<dbReference type="SUPFAM" id="SSF56491">
    <property type="entry name" value="A heparin-binding domain"/>
    <property type="match status" value="1"/>
</dbReference>
<dbReference type="InterPro" id="IPR013098">
    <property type="entry name" value="Ig_I-set"/>
</dbReference>
<keyword evidence="13" id="KW-0325">Glycoprotein</keyword>
<dbReference type="SMART" id="SM00409">
    <property type="entry name" value="IG"/>
    <property type="match status" value="5"/>
</dbReference>
<feature type="domain" description="Ig-like" evidence="23">
    <location>
        <begin position="309"/>
        <end position="391"/>
    </location>
</feature>